<evidence type="ECO:0000256" key="2">
    <source>
        <dbReference type="SAM" id="Phobius"/>
    </source>
</evidence>
<feature type="transmembrane region" description="Helical" evidence="2">
    <location>
        <begin position="740"/>
        <end position="758"/>
    </location>
</feature>
<dbReference type="Pfam" id="PF19683">
    <property type="entry name" value="DUF6185"/>
    <property type="match status" value="1"/>
</dbReference>
<dbReference type="EMBL" id="CP021748">
    <property type="protein sequence ID" value="ARX80778.1"/>
    <property type="molecule type" value="Genomic_DNA"/>
</dbReference>
<evidence type="ECO:0008006" key="6">
    <source>
        <dbReference type="Google" id="ProtNLM"/>
    </source>
</evidence>
<feature type="signal peptide" evidence="3">
    <location>
        <begin position="1"/>
        <end position="23"/>
    </location>
</feature>
<dbReference type="STRING" id="67267.GCA_000716675_00906"/>
<dbReference type="eggNOG" id="ENOG5034658">
    <property type="taxonomic scope" value="Bacteria"/>
</dbReference>
<evidence type="ECO:0000313" key="4">
    <source>
        <dbReference type="EMBL" id="ARX80778.1"/>
    </source>
</evidence>
<protein>
    <recommendedName>
        <fullName evidence="6">Integral membrane protein</fullName>
    </recommendedName>
</protein>
<keyword evidence="2" id="KW-1133">Transmembrane helix</keyword>
<organism evidence="4 5">
    <name type="scientific">Streptomyces alboflavus</name>
    <dbReference type="NCBI Taxonomy" id="67267"/>
    <lineage>
        <taxon>Bacteria</taxon>
        <taxon>Bacillati</taxon>
        <taxon>Actinomycetota</taxon>
        <taxon>Actinomycetes</taxon>
        <taxon>Kitasatosporales</taxon>
        <taxon>Streptomycetaceae</taxon>
        <taxon>Streptomyces</taxon>
    </lineage>
</organism>
<gene>
    <name evidence="4" type="ORF">SMD44_00176</name>
</gene>
<dbReference type="InterPro" id="IPR046176">
    <property type="entry name" value="DUF6185"/>
</dbReference>
<name>A0A1Z1W2X9_9ACTN</name>
<keyword evidence="2" id="KW-0472">Membrane</keyword>
<keyword evidence="2" id="KW-0812">Transmembrane</keyword>
<evidence type="ECO:0000256" key="1">
    <source>
        <dbReference type="SAM" id="MobiDB-lite"/>
    </source>
</evidence>
<dbReference type="Proteomes" id="UP000195880">
    <property type="component" value="Chromosome"/>
</dbReference>
<evidence type="ECO:0000256" key="3">
    <source>
        <dbReference type="SAM" id="SignalP"/>
    </source>
</evidence>
<dbReference type="KEGG" id="salf:SMD44_00176"/>
<proteinExistence type="predicted"/>
<accession>A0A1Z1W2X9</accession>
<feature type="region of interest" description="Disordered" evidence="1">
    <location>
        <begin position="186"/>
        <end position="206"/>
    </location>
</feature>
<feature type="transmembrane region" description="Helical" evidence="2">
    <location>
        <begin position="697"/>
        <end position="714"/>
    </location>
</feature>
<feature type="transmembrane region" description="Helical" evidence="2">
    <location>
        <begin position="351"/>
        <end position="371"/>
    </location>
</feature>
<feature type="transmembrane region" description="Helical" evidence="2">
    <location>
        <begin position="573"/>
        <end position="592"/>
    </location>
</feature>
<feature type="transmembrane region" description="Helical" evidence="2">
    <location>
        <begin position="546"/>
        <end position="567"/>
    </location>
</feature>
<dbReference type="AlphaFoldDB" id="A0A1Z1W2X9"/>
<feature type="transmembrane region" description="Helical" evidence="2">
    <location>
        <begin position="244"/>
        <end position="270"/>
    </location>
</feature>
<feature type="transmembrane region" description="Helical" evidence="2">
    <location>
        <begin position="848"/>
        <end position="866"/>
    </location>
</feature>
<feature type="transmembrane region" description="Helical" evidence="2">
    <location>
        <begin position="797"/>
        <end position="814"/>
    </location>
</feature>
<feature type="transmembrane region" description="Helical" evidence="2">
    <location>
        <begin position="432"/>
        <end position="452"/>
    </location>
</feature>
<feature type="transmembrane region" description="Helical" evidence="2">
    <location>
        <begin position="770"/>
        <end position="791"/>
    </location>
</feature>
<reference evidence="4 5" key="1">
    <citation type="submission" date="2017-05" db="EMBL/GenBank/DDBJ databases">
        <title>Streptomyces alboflavus Genome sequencing and assembly.</title>
        <authorList>
            <person name="Wang Y."/>
            <person name="Du B."/>
            <person name="Ding Y."/>
            <person name="Liu H."/>
            <person name="Hou Q."/>
            <person name="Liu K."/>
            <person name="Wang C."/>
            <person name="Yao L."/>
        </authorList>
    </citation>
    <scope>NUCLEOTIDE SEQUENCE [LARGE SCALE GENOMIC DNA]</scope>
    <source>
        <strain evidence="4 5">MDJK44</strain>
    </source>
</reference>
<feature type="transmembrane region" description="Helical" evidence="2">
    <location>
        <begin position="391"/>
        <end position="412"/>
    </location>
</feature>
<feature type="compositionally biased region" description="Basic and acidic residues" evidence="1">
    <location>
        <begin position="197"/>
        <end position="206"/>
    </location>
</feature>
<feature type="transmembrane region" description="Helical" evidence="2">
    <location>
        <begin position="290"/>
        <end position="314"/>
    </location>
</feature>
<evidence type="ECO:0000313" key="5">
    <source>
        <dbReference type="Proteomes" id="UP000195880"/>
    </source>
</evidence>
<feature type="transmembrane region" description="Helical" evidence="2">
    <location>
        <begin position="507"/>
        <end position="525"/>
    </location>
</feature>
<keyword evidence="3" id="KW-0732">Signal</keyword>
<keyword evidence="5" id="KW-1185">Reference proteome</keyword>
<feature type="transmembrane region" description="Helical" evidence="2">
    <location>
        <begin position="326"/>
        <end position="344"/>
    </location>
</feature>
<sequence>MAWCLRGLFSVLLVGLLSGSVVAEAYAVASSSASDGSCDARGLRTATVEAHLRIDHEDRTYAKASATTTLTVPMSWRPAPHLLLSTGSDRYRRAMRCLARGDHDGVETRWEEWRVKDPAVKPATAPSGEESSHKRWLEVRLSAHAWVAQRGTVAVGPWTVEVSRTRWDVRLTPPDTLGQARWHEVTVDPGRPGARSAEPRATTKEDGGALVWRPSRAQGAPSVEVGIEPAWPRAFAALDDSPPYAVYSAVGGSLWLIAAVVAVWCALIVLPRHGVPDPVEAKAVTNLRNWSLTLLGVALAVQGRDVSLAAAGAFENTPDWARGAAYAPYAWLTSAVAGALLLCFARPTRAVALLGAVLGVGAAVPVLLPGVTGLDPERFVQPPGPGYVTVGVVWGATVCSFALPLLGGALAVRRLAVDGGLWRPRRQRPRTWLLMTGVGTVVALIGGSYAAAVERDWNRASWLSPRLDPTRLVIDDSGAVQREWGYGAWHQAELRSSLLWFTETSQWWWFGMWWVLTGLAVLAVLRSRAVRTARATTLARRGPKAVDRLLLLLLFPVMAAMDIGVYTGSEAVVGSWFFLNFFALAGILRLTGRRAVPARPSSGSGEPLATTLSATHRARLLDRARRYRELHAGLRGAAGQTDEDTAARRDMETRLRRLHRWRASTGSPDRLPRDVSVVDAVLALGPCDTWWENGVRAARFTQPVALVFSAVLVWDKQLRGDALTNTLYDRIGLPDVATQFVLWQIGYAAAGFLLGALWQELPGRRGPAKALALAVAYALPIGVFSLGNWSLGEEQTTLAFAAASMLLILTLTGVRMDVETFRGELLPGRGSLSLLPVVYRTRYLSMQFAWVLAQAAAIATIVQFFADNGGPPWMFSGVSP</sequence>
<dbReference type="RefSeq" id="WP_087882475.1">
    <property type="nucleotide sequence ID" value="NZ_CP021748.1"/>
</dbReference>
<dbReference type="OrthoDB" id="3543300at2"/>
<feature type="chain" id="PRO_5038467649" description="Integral membrane protein" evidence="3">
    <location>
        <begin position="24"/>
        <end position="880"/>
    </location>
</feature>